<protein>
    <submittedName>
        <fullName evidence="1">Uncharacterized protein</fullName>
    </submittedName>
</protein>
<evidence type="ECO:0000313" key="2">
    <source>
        <dbReference type="Proteomes" id="UP001521116"/>
    </source>
</evidence>
<organism evidence="1 2">
    <name type="scientific">Neofusicoccum ribis</name>
    <dbReference type="NCBI Taxonomy" id="45134"/>
    <lineage>
        <taxon>Eukaryota</taxon>
        <taxon>Fungi</taxon>
        <taxon>Dikarya</taxon>
        <taxon>Ascomycota</taxon>
        <taxon>Pezizomycotina</taxon>
        <taxon>Dothideomycetes</taxon>
        <taxon>Dothideomycetes incertae sedis</taxon>
        <taxon>Botryosphaeriales</taxon>
        <taxon>Botryosphaeriaceae</taxon>
        <taxon>Neofusicoccum</taxon>
    </lineage>
</organism>
<keyword evidence="2" id="KW-1185">Reference proteome</keyword>
<dbReference type="EMBL" id="JAJVDC020000307">
    <property type="protein sequence ID" value="KAL1615580.1"/>
    <property type="molecule type" value="Genomic_DNA"/>
</dbReference>
<reference evidence="1 2" key="1">
    <citation type="submission" date="2024-02" db="EMBL/GenBank/DDBJ databases">
        <title>De novo assembly and annotation of 12 fungi associated with fruit tree decline syndrome in Ontario, Canada.</title>
        <authorList>
            <person name="Sulman M."/>
            <person name="Ellouze W."/>
            <person name="Ilyukhin E."/>
        </authorList>
    </citation>
    <scope>NUCLEOTIDE SEQUENCE [LARGE SCALE GENOMIC DNA]</scope>
    <source>
        <strain evidence="1 2">M1-105</strain>
    </source>
</reference>
<sequence length="298" mass="31651">MTFVKISGVSGLPFDILHRFGGGRQTVFGLEEVPLDSPEASTPADTWVTLPGSSPDAAPEWQLRRSDAQFLARRLLGLSWNAEGYLFGRHRATRLWRFLSAAAAELPGLLERARQHVELLGEGEADRARLRDVLDHALPASDRQLLDRAGTAALVAALAAFDVRLARAKPESVVAELVGVLVLTDAEFRALVAQSSRHLGAVAAAAASSTAAANTPAAPGVASPVAGANVVTFDRRASAVLVPSAFGVRQAFAVDLERLYHANGTTQKFFREEGRNVIEAGLRMVILAALRACCGGVE</sequence>
<evidence type="ECO:0000313" key="1">
    <source>
        <dbReference type="EMBL" id="KAL1615580.1"/>
    </source>
</evidence>
<accession>A0ABR3SAQ1</accession>
<proteinExistence type="predicted"/>
<comment type="caution">
    <text evidence="1">The sequence shown here is derived from an EMBL/GenBank/DDBJ whole genome shotgun (WGS) entry which is preliminary data.</text>
</comment>
<name>A0ABR3SAQ1_9PEZI</name>
<gene>
    <name evidence="1" type="ORF">SLS56_011767</name>
</gene>
<dbReference type="Proteomes" id="UP001521116">
    <property type="component" value="Unassembled WGS sequence"/>
</dbReference>